<reference evidence="2 3" key="1">
    <citation type="submission" date="2020-07" db="EMBL/GenBank/DDBJ databases">
        <title>Metarhizium humberi genome.</title>
        <authorList>
            <person name="Lysoe E."/>
        </authorList>
    </citation>
    <scope>NUCLEOTIDE SEQUENCE [LARGE SCALE GENOMIC DNA]</scope>
    <source>
        <strain evidence="2 3">ESALQ1638</strain>
    </source>
</reference>
<gene>
    <name evidence="2" type="ORF">MHUMG1_03899</name>
</gene>
<sequence length="242" mass="27143">MRGKRRRRVEMASAETQYQYGRRTGGGILLFYLLCQPSLSLGQAHDVAQKISRRIQRTRPRKGQARKMKPLPQNGHRLAVIAWHPEDSVRHLLDDGWHASHRCGEPRNHLTAAERVREQGPKCQDTLHDSCAKALPIVELRQLSATPRADAIDPDLKLDYGPFEGSAKLRMCIAELHSTPEVPSKPNNPIGTIPPRSFLEEVVALAKRFNIAIFSDEVLTPLFHTDDPTPPPVESLGHENSV</sequence>
<accession>A0A9P8ME78</accession>
<evidence type="ECO:0000313" key="2">
    <source>
        <dbReference type="EMBL" id="KAH0598596.1"/>
    </source>
</evidence>
<protein>
    <recommendedName>
        <fullName evidence="1">Aminotransferase class I/classII large domain-containing protein</fullName>
    </recommendedName>
</protein>
<proteinExistence type="predicted"/>
<name>A0A9P8ME78_9HYPO</name>
<dbReference type="GO" id="GO:0030170">
    <property type="term" value="F:pyridoxal phosphate binding"/>
    <property type="evidence" value="ECO:0007669"/>
    <property type="project" value="InterPro"/>
</dbReference>
<comment type="caution">
    <text evidence="2">The sequence shown here is derived from an EMBL/GenBank/DDBJ whole genome shotgun (WGS) entry which is preliminary data.</text>
</comment>
<dbReference type="Pfam" id="PF00155">
    <property type="entry name" value="Aminotran_1_2"/>
    <property type="match status" value="1"/>
</dbReference>
<evidence type="ECO:0000259" key="1">
    <source>
        <dbReference type="Pfam" id="PF00155"/>
    </source>
</evidence>
<dbReference type="InterPro" id="IPR015424">
    <property type="entry name" value="PyrdxlP-dep_Trfase"/>
</dbReference>
<dbReference type="PANTHER" id="PTHR43510">
    <property type="entry name" value="AMINOTRANSFERASE FUNCTION, HYPOTHETICAL (EUROFUNG)"/>
    <property type="match status" value="1"/>
</dbReference>
<dbReference type="Proteomes" id="UP000764110">
    <property type="component" value="Unassembled WGS sequence"/>
</dbReference>
<keyword evidence="3" id="KW-1185">Reference proteome</keyword>
<dbReference type="SUPFAM" id="SSF53383">
    <property type="entry name" value="PLP-dependent transferases"/>
    <property type="match status" value="1"/>
</dbReference>
<dbReference type="InterPro" id="IPR004839">
    <property type="entry name" value="Aminotransferase_I/II_large"/>
</dbReference>
<feature type="domain" description="Aminotransferase class I/classII large" evidence="1">
    <location>
        <begin position="186"/>
        <end position="218"/>
    </location>
</feature>
<dbReference type="Gene3D" id="3.40.640.10">
    <property type="entry name" value="Type I PLP-dependent aspartate aminotransferase-like (Major domain)"/>
    <property type="match status" value="1"/>
</dbReference>
<dbReference type="EMBL" id="JACEFI010000005">
    <property type="protein sequence ID" value="KAH0598596.1"/>
    <property type="molecule type" value="Genomic_DNA"/>
</dbReference>
<dbReference type="InterPro" id="IPR015421">
    <property type="entry name" value="PyrdxlP-dep_Trfase_major"/>
</dbReference>
<dbReference type="AlphaFoldDB" id="A0A9P8ME78"/>
<organism evidence="2 3">
    <name type="scientific">Metarhizium humberi</name>
    <dbReference type="NCBI Taxonomy" id="2596975"/>
    <lineage>
        <taxon>Eukaryota</taxon>
        <taxon>Fungi</taxon>
        <taxon>Dikarya</taxon>
        <taxon>Ascomycota</taxon>
        <taxon>Pezizomycotina</taxon>
        <taxon>Sordariomycetes</taxon>
        <taxon>Hypocreomycetidae</taxon>
        <taxon>Hypocreales</taxon>
        <taxon>Clavicipitaceae</taxon>
        <taxon>Metarhizium</taxon>
    </lineage>
</organism>
<evidence type="ECO:0000313" key="3">
    <source>
        <dbReference type="Proteomes" id="UP000764110"/>
    </source>
</evidence>
<dbReference type="PANTHER" id="PTHR43510:SF1">
    <property type="entry name" value="AMINOTRANSFERASE FUNCTION, HYPOTHETICAL (EUROFUNG)"/>
    <property type="match status" value="1"/>
</dbReference>